<feature type="domain" description="4'-phosphopantetheinyl transferase N-terminal" evidence="4">
    <location>
        <begin position="56"/>
        <end position="142"/>
    </location>
</feature>
<dbReference type="EC" id="2.7.8.7" evidence="1"/>
<dbReference type="RefSeq" id="XP_010266644.1">
    <property type="nucleotide sequence ID" value="XM_010268342.2"/>
</dbReference>
<dbReference type="FunFam" id="3.90.470.20:FF:000010">
    <property type="entry name" value="L-aminoadipate-semialdehyde dehydrogenase-phosphopantetheinyl transferase"/>
    <property type="match status" value="1"/>
</dbReference>
<dbReference type="InterPro" id="IPR037143">
    <property type="entry name" value="4-PPantetheinyl_Trfase_dom_sf"/>
</dbReference>
<organism evidence="5 6">
    <name type="scientific">Nelumbo nucifera</name>
    <name type="common">Sacred lotus</name>
    <dbReference type="NCBI Taxonomy" id="4432"/>
    <lineage>
        <taxon>Eukaryota</taxon>
        <taxon>Viridiplantae</taxon>
        <taxon>Streptophyta</taxon>
        <taxon>Embryophyta</taxon>
        <taxon>Tracheophyta</taxon>
        <taxon>Spermatophyta</taxon>
        <taxon>Magnoliopsida</taxon>
        <taxon>Proteales</taxon>
        <taxon>Nelumbonaceae</taxon>
        <taxon>Nelumbo</taxon>
    </lineage>
</organism>
<name>A0A1U8AHL8_NELNU</name>
<accession>A0A1U8AHL8</accession>
<dbReference type="AlphaFoldDB" id="A0A1U8AHL8"/>
<dbReference type="PANTHER" id="PTHR12215">
    <property type="entry name" value="PHOSPHOPANTETHEINE TRANSFERASE"/>
    <property type="match status" value="1"/>
</dbReference>
<dbReference type="InterPro" id="IPR008278">
    <property type="entry name" value="4-PPantetheinyl_Trfase_dom"/>
</dbReference>
<evidence type="ECO:0000259" key="3">
    <source>
        <dbReference type="Pfam" id="PF01648"/>
    </source>
</evidence>
<dbReference type="SUPFAM" id="SSF56214">
    <property type="entry name" value="4'-phosphopantetheinyl transferase"/>
    <property type="match status" value="2"/>
</dbReference>
<dbReference type="eggNOG" id="KOG0945">
    <property type="taxonomic scope" value="Eukaryota"/>
</dbReference>
<dbReference type="Pfam" id="PF22624">
    <property type="entry name" value="AASDHPPT_N"/>
    <property type="match status" value="1"/>
</dbReference>
<dbReference type="STRING" id="4432.A0A1U8AHL8"/>
<proteinExistence type="predicted"/>
<protein>
    <recommendedName>
        <fullName evidence="1">holo-[acyl-carrier-protein] synthase</fullName>
        <ecNumber evidence="1">2.7.8.7</ecNumber>
    </recommendedName>
</protein>
<dbReference type="FunFam" id="3.90.470.20:FF:000011">
    <property type="entry name" value="Os08g0243100 protein"/>
    <property type="match status" value="1"/>
</dbReference>
<dbReference type="Proteomes" id="UP000189703">
    <property type="component" value="Unplaced"/>
</dbReference>
<dbReference type="RefSeq" id="XP_010266643.1">
    <property type="nucleotide sequence ID" value="XM_010268341.2"/>
</dbReference>
<dbReference type="Gene3D" id="3.90.470.20">
    <property type="entry name" value="4'-phosphopantetheinyl transferase domain"/>
    <property type="match status" value="2"/>
</dbReference>
<dbReference type="GO" id="GO:0005829">
    <property type="term" value="C:cytosol"/>
    <property type="evidence" value="ECO:0000318"/>
    <property type="project" value="GO_Central"/>
</dbReference>
<evidence type="ECO:0000256" key="2">
    <source>
        <dbReference type="ARBA" id="ARBA00022679"/>
    </source>
</evidence>
<evidence type="ECO:0000256" key="1">
    <source>
        <dbReference type="ARBA" id="ARBA00013172"/>
    </source>
</evidence>
<keyword evidence="5" id="KW-1185">Reference proteome</keyword>
<dbReference type="GO" id="GO:0000287">
    <property type="term" value="F:magnesium ion binding"/>
    <property type="evidence" value="ECO:0007669"/>
    <property type="project" value="InterPro"/>
</dbReference>
<dbReference type="GO" id="GO:0019878">
    <property type="term" value="P:lysine biosynthetic process via aminoadipic acid"/>
    <property type="evidence" value="ECO:0000318"/>
    <property type="project" value="GO_Central"/>
</dbReference>
<evidence type="ECO:0000259" key="4">
    <source>
        <dbReference type="Pfam" id="PF22624"/>
    </source>
</evidence>
<dbReference type="PANTHER" id="PTHR12215:SF15">
    <property type="entry name" value="4'-PHOSPHOPANTETHEINYL TRANSFERASE SUPERFAMILY-RELATED"/>
    <property type="match status" value="1"/>
</dbReference>
<sequence>MLSLKKRGALSMQISNFARGFFDSSSPLVPVALPSQRETHIWYIVPDEVQNTSLLNQYLKLLSSCERESMFRMSGDKLQKSSLLARTLVRTTLSRYTNCQITPRSFKFRKNTFGKPEIEWGHYEEWSPPALHFNVSHTSSLIACGVTVDKLVGVDVEEKQRKIKNDILSFARRYFSLHEVEHLHAILDPEIQRQEFIKLWTLKEAYVKALGRGFSAAPFKTFTIRFRATRSDGLQVPTDLISEASEILVEAFDDPKSLSNNWQFGLLELANSHYAAICMEKENILEGKGNDFMKLKVWKTLPFVEDEYVSGTNAVKIICGLSQCLHL</sequence>
<dbReference type="Pfam" id="PF01648">
    <property type="entry name" value="ACPS"/>
    <property type="match status" value="1"/>
</dbReference>
<reference evidence="6 7" key="1">
    <citation type="submission" date="2025-04" db="UniProtKB">
        <authorList>
            <consortium name="RefSeq"/>
        </authorList>
    </citation>
    <scope>IDENTIFICATION</scope>
</reference>
<keyword evidence="2" id="KW-0808">Transferase</keyword>
<dbReference type="OrthoDB" id="26719at2759"/>
<evidence type="ECO:0000313" key="5">
    <source>
        <dbReference type="Proteomes" id="UP000189703"/>
    </source>
</evidence>
<dbReference type="GeneID" id="104604115"/>
<evidence type="ECO:0000313" key="6">
    <source>
        <dbReference type="RefSeq" id="XP_010266643.1"/>
    </source>
</evidence>
<gene>
    <name evidence="6 7" type="primary">LOC104604115</name>
</gene>
<dbReference type="InterPro" id="IPR050559">
    <property type="entry name" value="P-Pant_transferase_sf"/>
</dbReference>
<feature type="domain" description="4'-phosphopantetheinyl transferase" evidence="3">
    <location>
        <begin position="152"/>
        <end position="235"/>
    </location>
</feature>
<dbReference type="GO" id="GO:0008897">
    <property type="term" value="F:holo-[acyl-carrier-protein] synthase activity"/>
    <property type="evidence" value="ECO:0000318"/>
    <property type="project" value="GO_Central"/>
</dbReference>
<dbReference type="KEGG" id="nnu:104604115"/>
<evidence type="ECO:0000313" key="7">
    <source>
        <dbReference type="RefSeq" id="XP_010266644.1"/>
    </source>
</evidence>
<dbReference type="OMA" id="NIRCFQR"/>
<dbReference type="InterPro" id="IPR055066">
    <property type="entry name" value="AASDHPPT_N"/>
</dbReference>